<dbReference type="RefSeq" id="WP_127788126.1">
    <property type="nucleotide sequence ID" value="NZ_SACL01000004.1"/>
</dbReference>
<proteinExistence type="predicted"/>
<protein>
    <submittedName>
        <fullName evidence="1">Uncharacterized protein</fullName>
    </submittedName>
</protein>
<evidence type="ECO:0000313" key="2">
    <source>
        <dbReference type="Proteomes" id="UP000282957"/>
    </source>
</evidence>
<sequence>MLNSVILLVQICMAPASGGILLQGCVHRTYESTDCASALAMAASIVASDRVVVPGGCVNVMEPARRAAARGRN</sequence>
<reference evidence="1 2" key="1">
    <citation type="submission" date="2019-01" db="EMBL/GenBank/DDBJ databases">
        <authorList>
            <person name="Chen W.-M."/>
        </authorList>
    </citation>
    <scope>NUCLEOTIDE SEQUENCE [LARGE SCALE GENOMIC DNA]</scope>
    <source>
        <strain evidence="1 2">CCP-6</strain>
    </source>
</reference>
<organism evidence="1 2">
    <name type="scientific">Rhodovarius crocodyli</name>
    <dbReference type="NCBI Taxonomy" id="1979269"/>
    <lineage>
        <taxon>Bacteria</taxon>
        <taxon>Pseudomonadati</taxon>
        <taxon>Pseudomonadota</taxon>
        <taxon>Alphaproteobacteria</taxon>
        <taxon>Acetobacterales</taxon>
        <taxon>Roseomonadaceae</taxon>
        <taxon>Rhodovarius</taxon>
    </lineage>
</organism>
<dbReference type="EMBL" id="SACL01000004">
    <property type="protein sequence ID" value="RVT96193.1"/>
    <property type="molecule type" value="Genomic_DNA"/>
</dbReference>
<accession>A0A437MEY9</accession>
<gene>
    <name evidence="1" type="ORF">EOD42_13835</name>
</gene>
<dbReference type="AlphaFoldDB" id="A0A437MEY9"/>
<keyword evidence="2" id="KW-1185">Reference proteome</keyword>
<dbReference type="Proteomes" id="UP000282957">
    <property type="component" value="Unassembled WGS sequence"/>
</dbReference>
<comment type="caution">
    <text evidence="1">The sequence shown here is derived from an EMBL/GenBank/DDBJ whole genome shotgun (WGS) entry which is preliminary data.</text>
</comment>
<name>A0A437MEY9_9PROT</name>
<evidence type="ECO:0000313" key="1">
    <source>
        <dbReference type="EMBL" id="RVT96193.1"/>
    </source>
</evidence>